<evidence type="ECO:0000313" key="20">
    <source>
        <dbReference type="EMBL" id="MBO8433045.1"/>
    </source>
</evidence>
<comment type="catalytic activity">
    <reaction evidence="14 15">
        <text>tRNA(Phe) + L-phenylalanine + ATP = L-phenylalanyl-tRNA(Phe) + AMP + diphosphate + H(+)</text>
        <dbReference type="Rhea" id="RHEA:19413"/>
        <dbReference type="Rhea" id="RHEA-COMP:9668"/>
        <dbReference type="Rhea" id="RHEA-COMP:9699"/>
        <dbReference type="ChEBI" id="CHEBI:15378"/>
        <dbReference type="ChEBI" id="CHEBI:30616"/>
        <dbReference type="ChEBI" id="CHEBI:33019"/>
        <dbReference type="ChEBI" id="CHEBI:58095"/>
        <dbReference type="ChEBI" id="CHEBI:78442"/>
        <dbReference type="ChEBI" id="CHEBI:78531"/>
        <dbReference type="ChEBI" id="CHEBI:456215"/>
        <dbReference type="EC" id="6.1.1.20"/>
    </reaction>
</comment>
<dbReference type="GO" id="GO:0009328">
    <property type="term" value="C:phenylalanine-tRNA ligase complex"/>
    <property type="evidence" value="ECO:0007669"/>
    <property type="project" value="TreeGrafter"/>
</dbReference>
<dbReference type="EC" id="6.1.1.20" evidence="15"/>
<dbReference type="GO" id="GO:0005524">
    <property type="term" value="F:ATP binding"/>
    <property type="evidence" value="ECO:0007669"/>
    <property type="project" value="UniProtKB-UniRule"/>
</dbReference>
<organism evidence="20 21">
    <name type="scientific">Candidatus Pullibacteroides excrementavium</name>
    <dbReference type="NCBI Taxonomy" id="2840905"/>
    <lineage>
        <taxon>Bacteria</taxon>
        <taxon>Pseudomonadati</taxon>
        <taxon>Bacteroidota</taxon>
        <taxon>Bacteroidia</taxon>
        <taxon>Bacteroidales</taxon>
        <taxon>Candidatus Pullibacteroides</taxon>
    </lineage>
</organism>
<comment type="similarity">
    <text evidence="2 15">Belongs to the phenylalanyl-tRNA synthetase beta subunit family. Type 1 subfamily.</text>
</comment>
<keyword evidence="11 16" id="KW-0694">RNA-binding</keyword>
<dbReference type="CDD" id="cd00769">
    <property type="entry name" value="PheRS_beta_core"/>
    <property type="match status" value="1"/>
</dbReference>
<dbReference type="FunFam" id="2.40.50.140:FF:000045">
    <property type="entry name" value="Phenylalanine--tRNA ligase beta subunit"/>
    <property type="match status" value="1"/>
</dbReference>
<evidence type="ECO:0000256" key="9">
    <source>
        <dbReference type="ARBA" id="ARBA00022840"/>
    </source>
</evidence>
<reference evidence="20" key="2">
    <citation type="journal article" date="2021" name="PeerJ">
        <title>Extensive microbial diversity within the chicken gut microbiome revealed by metagenomics and culture.</title>
        <authorList>
            <person name="Gilroy R."/>
            <person name="Ravi A."/>
            <person name="Getino M."/>
            <person name="Pursley I."/>
            <person name="Horton D.L."/>
            <person name="Alikhan N.F."/>
            <person name="Baker D."/>
            <person name="Gharbi K."/>
            <person name="Hall N."/>
            <person name="Watson M."/>
            <person name="Adriaenssens E.M."/>
            <person name="Foster-Nyarko E."/>
            <person name="Jarju S."/>
            <person name="Secka A."/>
            <person name="Antonio M."/>
            <person name="Oren A."/>
            <person name="Chaudhuri R.R."/>
            <person name="La Ragione R."/>
            <person name="Hildebrand F."/>
            <person name="Pallen M.J."/>
        </authorList>
    </citation>
    <scope>NUCLEOTIDE SEQUENCE</scope>
    <source>
        <strain evidence="20">2889</strain>
    </source>
</reference>
<dbReference type="Pfam" id="PF01588">
    <property type="entry name" value="tRNA_bind"/>
    <property type="match status" value="1"/>
</dbReference>
<keyword evidence="7 15" id="KW-0479">Metal-binding</keyword>
<feature type="binding site" evidence="15">
    <location>
        <position position="478"/>
    </location>
    <ligand>
        <name>Mg(2+)</name>
        <dbReference type="ChEBI" id="CHEBI:18420"/>
        <note>shared with alpha subunit</note>
    </ligand>
</feature>
<reference evidence="20" key="1">
    <citation type="submission" date="2020-10" db="EMBL/GenBank/DDBJ databases">
        <authorList>
            <person name="Gilroy R."/>
        </authorList>
    </citation>
    <scope>NUCLEOTIDE SEQUENCE</scope>
    <source>
        <strain evidence="20">2889</strain>
    </source>
</reference>
<dbReference type="SUPFAM" id="SSF54991">
    <property type="entry name" value="Anticodon-binding domain of PheRS"/>
    <property type="match status" value="1"/>
</dbReference>
<evidence type="ECO:0000256" key="10">
    <source>
        <dbReference type="ARBA" id="ARBA00022842"/>
    </source>
</evidence>
<evidence type="ECO:0000256" key="13">
    <source>
        <dbReference type="ARBA" id="ARBA00023146"/>
    </source>
</evidence>
<dbReference type="Proteomes" id="UP000823612">
    <property type="component" value="Unassembled WGS sequence"/>
</dbReference>
<evidence type="ECO:0000256" key="7">
    <source>
        <dbReference type="ARBA" id="ARBA00022723"/>
    </source>
</evidence>
<feature type="binding site" evidence="15">
    <location>
        <position position="488"/>
    </location>
    <ligand>
        <name>Mg(2+)</name>
        <dbReference type="ChEBI" id="CHEBI:18420"/>
        <note>shared with alpha subunit</note>
    </ligand>
</feature>
<keyword evidence="10 15" id="KW-0460">Magnesium</keyword>
<dbReference type="Pfam" id="PF03484">
    <property type="entry name" value="B5"/>
    <property type="match status" value="1"/>
</dbReference>
<dbReference type="Pfam" id="PF03147">
    <property type="entry name" value="FDX-ACB"/>
    <property type="match status" value="1"/>
</dbReference>
<keyword evidence="4 15" id="KW-0963">Cytoplasm</keyword>
<dbReference type="NCBIfam" id="TIGR00472">
    <property type="entry name" value="pheT_bact"/>
    <property type="match status" value="1"/>
</dbReference>
<dbReference type="SMART" id="SM00874">
    <property type="entry name" value="B5"/>
    <property type="match status" value="1"/>
</dbReference>
<dbReference type="HAMAP" id="MF_00283">
    <property type="entry name" value="Phe_tRNA_synth_beta1"/>
    <property type="match status" value="1"/>
</dbReference>
<dbReference type="InterPro" id="IPR045864">
    <property type="entry name" value="aa-tRNA-synth_II/BPL/LPL"/>
</dbReference>
<dbReference type="Gene3D" id="3.50.40.10">
    <property type="entry name" value="Phenylalanyl-trna Synthetase, Chain B, domain 3"/>
    <property type="match status" value="1"/>
</dbReference>
<dbReference type="InterPro" id="IPR005147">
    <property type="entry name" value="tRNA_synthase_B5-dom"/>
</dbReference>
<sequence>MKVAYSWLKEYAELDLSVDECSQLLTDCGLEIDAVEEVESIRGGLKGLVVGEVLTCEPHPDSDHLHLTQVNIGQGEPLPIVCGAANVAAGQKVIVATIGTVLYDGDKSFTIKKSKLRGADSMGMICAEDEIGVGSSHDGIMVLPPDTPVGMPAAQYFHLESETVFEIGLTPNRSDATSHIGVARDLVALENIRKNKPVKLKYPSVEAYKEAQGRIIEIKVEDTQACPRYAGLCIKNVKVQESPEWLKKRLSSVGLRPINNVVDVTNFILMEMGQPMHAFDMAKIKGNQIVVRPAKEGETLTTLDGVERKLSSKNLMICNAEEPMCIAGVFGGLDAGVSDSTTDVFLESAYFNPTSIRKTAREHGLNTDASFRYERGADPEICIYALKRAALLLQEVAQGEVASEIIDNYPEPIARPVAEFSLEYMDKLIGEPMQAAEVKRVLEALEMQVEMRSDAASIETASPAQIHYKVTVPLNKTDVTRPADVAEEFLRIYGYNRINSTHRISYGMSPLQGKEPERVVTKVSEFLSHNGFYEIMNNSLCSESYIEKFHLENVVKMMNPLSKEMSIMRTTLLYGGLNSIAYNLNHKQNNLRFYEFGRTYFCVPEASKEAPVDERFREENHLSLLLCGNENEEIWQEKPKAFDFYSLKAYVGRVWKLLRLDSLRCRTLEAEGDEWSYGLQIMLPGNKVGVRFGEVKPALCQPFDVKVPVFYADFQWDNILSARPEKAPEYKEVARFPEVRRDLALLVDKDVKFSQIETISRKSEKNLLKEVSLFDVYEGKNLPEGKKSYAVSFILQDEERTLNDKQIEKTMEKILAGLQKETGCTLR</sequence>
<dbReference type="InterPro" id="IPR012340">
    <property type="entry name" value="NA-bd_OB-fold"/>
</dbReference>
<dbReference type="SUPFAM" id="SSF55681">
    <property type="entry name" value="Class II aaRS and biotin synthetases"/>
    <property type="match status" value="1"/>
</dbReference>
<accession>A0A9D9DVU2</accession>
<dbReference type="GO" id="GO:0000287">
    <property type="term" value="F:magnesium ion binding"/>
    <property type="evidence" value="ECO:0007669"/>
    <property type="project" value="UniProtKB-UniRule"/>
</dbReference>
<dbReference type="InterPro" id="IPR033714">
    <property type="entry name" value="tRNA_bind_bactPheRS"/>
</dbReference>
<keyword evidence="8 15" id="KW-0547">Nucleotide-binding</keyword>
<dbReference type="InterPro" id="IPR005121">
    <property type="entry name" value="Fdx_antiC-bd"/>
</dbReference>
<dbReference type="FunFam" id="3.50.40.10:FF:000001">
    <property type="entry name" value="Phenylalanine--tRNA ligase beta subunit"/>
    <property type="match status" value="1"/>
</dbReference>
<keyword evidence="5 16" id="KW-0820">tRNA-binding</keyword>
<dbReference type="SMART" id="SM00896">
    <property type="entry name" value="FDX-ACB"/>
    <property type="match status" value="1"/>
</dbReference>
<dbReference type="SMART" id="SM00873">
    <property type="entry name" value="B3_4"/>
    <property type="match status" value="1"/>
</dbReference>
<evidence type="ECO:0000256" key="1">
    <source>
        <dbReference type="ARBA" id="ARBA00004496"/>
    </source>
</evidence>
<dbReference type="Pfam" id="PF03483">
    <property type="entry name" value="B3_4"/>
    <property type="match status" value="1"/>
</dbReference>
<dbReference type="Pfam" id="PF17759">
    <property type="entry name" value="tRNA_synthFbeta"/>
    <property type="match status" value="1"/>
</dbReference>
<evidence type="ECO:0000256" key="11">
    <source>
        <dbReference type="ARBA" id="ARBA00022884"/>
    </source>
</evidence>
<evidence type="ECO:0000259" key="19">
    <source>
        <dbReference type="PROSITE" id="PS51483"/>
    </source>
</evidence>
<evidence type="ECO:0000256" key="4">
    <source>
        <dbReference type="ARBA" id="ARBA00022490"/>
    </source>
</evidence>
<evidence type="ECO:0000256" key="6">
    <source>
        <dbReference type="ARBA" id="ARBA00022598"/>
    </source>
</evidence>
<dbReference type="FunFam" id="3.30.70.380:FF:000001">
    <property type="entry name" value="Phenylalanine--tRNA ligase beta subunit"/>
    <property type="match status" value="1"/>
</dbReference>
<comment type="subcellular location">
    <subcellularLocation>
        <location evidence="1 15">Cytoplasm</location>
    </subcellularLocation>
</comment>
<comment type="subunit">
    <text evidence="3 15">Tetramer of two alpha and two beta subunits.</text>
</comment>
<keyword evidence="13 15" id="KW-0030">Aminoacyl-tRNA synthetase</keyword>
<dbReference type="PROSITE" id="PS50886">
    <property type="entry name" value="TRBD"/>
    <property type="match status" value="1"/>
</dbReference>
<comment type="cofactor">
    <cofactor evidence="15">
        <name>Mg(2+)</name>
        <dbReference type="ChEBI" id="CHEBI:18420"/>
    </cofactor>
    <text evidence="15">Binds 2 magnesium ions per tetramer.</text>
</comment>
<evidence type="ECO:0000256" key="16">
    <source>
        <dbReference type="PROSITE-ProRule" id="PRU00209"/>
    </source>
</evidence>
<evidence type="ECO:0000259" key="18">
    <source>
        <dbReference type="PROSITE" id="PS51447"/>
    </source>
</evidence>
<dbReference type="Gene3D" id="2.40.50.140">
    <property type="entry name" value="Nucleic acid-binding proteins"/>
    <property type="match status" value="1"/>
</dbReference>
<feature type="domain" description="TRNA-binding" evidence="17">
    <location>
        <begin position="42"/>
        <end position="154"/>
    </location>
</feature>
<evidence type="ECO:0000259" key="17">
    <source>
        <dbReference type="PROSITE" id="PS50886"/>
    </source>
</evidence>
<dbReference type="PROSITE" id="PS51483">
    <property type="entry name" value="B5"/>
    <property type="match status" value="1"/>
</dbReference>
<dbReference type="PANTHER" id="PTHR10947:SF0">
    <property type="entry name" value="PHENYLALANINE--TRNA LIGASE BETA SUBUNIT"/>
    <property type="match status" value="1"/>
</dbReference>
<evidence type="ECO:0000313" key="21">
    <source>
        <dbReference type="Proteomes" id="UP000823612"/>
    </source>
</evidence>
<dbReference type="GO" id="GO:0004826">
    <property type="term" value="F:phenylalanine-tRNA ligase activity"/>
    <property type="evidence" value="ECO:0007669"/>
    <property type="project" value="UniProtKB-UniRule"/>
</dbReference>
<dbReference type="InterPro" id="IPR004532">
    <property type="entry name" value="Phe-tRNA-ligase_IIc_bsu_bact"/>
</dbReference>
<dbReference type="InterPro" id="IPR036690">
    <property type="entry name" value="Fdx_antiC-bd_sf"/>
</dbReference>
<dbReference type="InterPro" id="IPR009061">
    <property type="entry name" value="DNA-bd_dom_put_sf"/>
</dbReference>
<evidence type="ECO:0000256" key="12">
    <source>
        <dbReference type="ARBA" id="ARBA00022917"/>
    </source>
</evidence>
<dbReference type="PROSITE" id="PS51447">
    <property type="entry name" value="FDX_ACB"/>
    <property type="match status" value="1"/>
</dbReference>
<dbReference type="Gene3D" id="3.30.930.10">
    <property type="entry name" value="Bira Bifunctional Protein, Domain 2"/>
    <property type="match status" value="1"/>
</dbReference>
<evidence type="ECO:0000256" key="3">
    <source>
        <dbReference type="ARBA" id="ARBA00011209"/>
    </source>
</evidence>
<evidence type="ECO:0000256" key="14">
    <source>
        <dbReference type="ARBA" id="ARBA00049255"/>
    </source>
</evidence>
<keyword evidence="12 15" id="KW-0648">Protein biosynthesis</keyword>
<dbReference type="InterPro" id="IPR020825">
    <property type="entry name" value="Phe-tRNA_synthase-like_B3/B4"/>
</dbReference>
<dbReference type="EMBL" id="JADIMZ010000104">
    <property type="protein sequence ID" value="MBO8433045.1"/>
    <property type="molecule type" value="Genomic_DNA"/>
</dbReference>
<evidence type="ECO:0000256" key="2">
    <source>
        <dbReference type="ARBA" id="ARBA00008653"/>
    </source>
</evidence>
<dbReference type="NCBIfam" id="NF045760">
    <property type="entry name" value="YtpR"/>
    <property type="match status" value="1"/>
</dbReference>
<keyword evidence="6 15" id="KW-0436">Ligase</keyword>
<dbReference type="GO" id="GO:0006432">
    <property type="term" value="P:phenylalanyl-tRNA aminoacylation"/>
    <property type="evidence" value="ECO:0007669"/>
    <property type="project" value="UniProtKB-UniRule"/>
</dbReference>
<dbReference type="AlphaFoldDB" id="A0A9D9DVU2"/>
<dbReference type="Gene3D" id="3.30.70.380">
    <property type="entry name" value="Ferrodoxin-fold anticodon-binding domain"/>
    <property type="match status" value="1"/>
</dbReference>
<feature type="binding site" evidence="15">
    <location>
        <position position="487"/>
    </location>
    <ligand>
        <name>Mg(2+)</name>
        <dbReference type="ChEBI" id="CHEBI:18420"/>
        <note>shared with alpha subunit</note>
    </ligand>
</feature>
<protein>
    <recommendedName>
        <fullName evidence="15">Phenylalanine--tRNA ligase beta subunit</fullName>
        <ecNumber evidence="15">6.1.1.20</ecNumber>
    </recommendedName>
    <alternativeName>
        <fullName evidence="15">Phenylalanyl-tRNA synthetase beta subunit</fullName>
        <shortName evidence="15">PheRS</shortName>
    </alternativeName>
</protein>
<dbReference type="InterPro" id="IPR041616">
    <property type="entry name" value="PheRS_beta_core"/>
</dbReference>
<feature type="binding site" evidence="15">
    <location>
        <position position="484"/>
    </location>
    <ligand>
        <name>Mg(2+)</name>
        <dbReference type="ChEBI" id="CHEBI:18420"/>
        <note>shared with alpha subunit</note>
    </ligand>
</feature>
<dbReference type="GO" id="GO:0000049">
    <property type="term" value="F:tRNA binding"/>
    <property type="evidence" value="ECO:0007669"/>
    <property type="project" value="UniProtKB-UniRule"/>
</dbReference>
<dbReference type="InterPro" id="IPR002547">
    <property type="entry name" value="tRNA-bd_dom"/>
</dbReference>
<dbReference type="InterPro" id="IPR045060">
    <property type="entry name" value="Phe-tRNA-ligase_IIc_bsu"/>
</dbReference>
<evidence type="ECO:0000256" key="15">
    <source>
        <dbReference type="HAMAP-Rule" id="MF_00283"/>
    </source>
</evidence>
<gene>
    <name evidence="15" type="primary">pheT</name>
    <name evidence="20" type="ORF">IAB08_07110</name>
</gene>
<comment type="caution">
    <text evidence="20">The sequence shown here is derived from an EMBL/GenBank/DDBJ whole genome shotgun (WGS) entry which is preliminary data.</text>
</comment>
<dbReference type="PANTHER" id="PTHR10947">
    <property type="entry name" value="PHENYLALANYL-TRNA SYNTHETASE BETA CHAIN AND LEUCINE-RICH REPEAT-CONTAINING PROTEIN 47"/>
    <property type="match status" value="1"/>
</dbReference>
<feature type="domain" description="FDX-ACB" evidence="18">
    <location>
        <begin position="734"/>
        <end position="827"/>
    </location>
</feature>
<proteinExistence type="inferred from homology"/>
<dbReference type="InterPro" id="IPR005146">
    <property type="entry name" value="B3/B4_tRNA-bd"/>
</dbReference>
<dbReference type="CDD" id="cd02796">
    <property type="entry name" value="tRNA_bind_bactPheRS"/>
    <property type="match status" value="1"/>
</dbReference>
<evidence type="ECO:0000256" key="5">
    <source>
        <dbReference type="ARBA" id="ARBA00022555"/>
    </source>
</evidence>
<dbReference type="Gene3D" id="3.30.56.10">
    <property type="match status" value="2"/>
</dbReference>
<dbReference type="SUPFAM" id="SSF46955">
    <property type="entry name" value="Putative DNA-binding domain"/>
    <property type="match status" value="1"/>
</dbReference>
<name>A0A9D9DVU2_9BACT</name>
<keyword evidence="9 15" id="KW-0067">ATP-binding</keyword>
<evidence type="ECO:0000256" key="8">
    <source>
        <dbReference type="ARBA" id="ARBA00022741"/>
    </source>
</evidence>
<feature type="domain" description="B5" evidence="19">
    <location>
        <begin position="413"/>
        <end position="500"/>
    </location>
</feature>
<dbReference type="SUPFAM" id="SSF56037">
    <property type="entry name" value="PheT/TilS domain"/>
    <property type="match status" value="1"/>
</dbReference>
<dbReference type="SUPFAM" id="SSF50249">
    <property type="entry name" value="Nucleic acid-binding proteins"/>
    <property type="match status" value="1"/>
</dbReference>